<keyword evidence="1" id="KW-1185">Reference proteome</keyword>
<dbReference type="Proteomes" id="UP000095281">
    <property type="component" value="Unplaced"/>
</dbReference>
<dbReference type="WBParaSite" id="MhA1_Contig95.frz3.gene18">
    <property type="protein sequence ID" value="MhA1_Contig95.frz3.gene18"/>
    <property type="gene ID" value="MhA1_Contig95.frz3.gene18"/>
</dbReference>
<reference evidence="2" key="1">
    <citation type="submission" date="2016-11" db="UniProtKB">
        <authorList>
            <consortium name="WormBaseParasite"/>
        </authorList>
    </citation>
    <scope>IDENTIFICATION</scope>
</reference>
<evidence type="ECO:0000313" key="2">
    <source>
        <dbReference type="WBParaSite" id="MhA1_Contig95.frz3.gene18"/>
    </source>
</evidence>
<evidence type="ECO:0000313" key="1">
    <source>
        <dbReference type="Proteomes" id="UP000095281"/>
    </source>
</evidence>
<name>A0A1I8C1Z1_MELHA</name>
<sequence length="182" mass="21053">MPHQDKFLIVHNQNQSRILNQSNTTGQGCWDLENEGNEPEDCKKACSNNKSRQNAFAINYTSYSECEFYIYQTKDCSCFEIDGKLLSYISKKEKPENITFEGDKIIFSNKTHQLPPICKVRNVPVTAFKKTIGLTLPYILTIDYRKLNENCTTPYLPFIFVPNEVVYNKKDLFVDSKKKAKV</sequence>
<organism evidence="1 2">
    <name type="scientific">Meloidogyne hapla</name>
    <name type="common">Root-knot nematode worm</name>
    <dbReference type="NCBI Taxonomy" id="6305"/>
    <lineage>
        <taxon>Eukaryota</taxon>
        <taxon>Metazoa</taxon>
        <taxon>Ecdysozoa</taxon>
        <taxon>Nematoda</taxon>
        <taxon>Chromadorea</taxon>
        <taxon>Rhabditida</taxon>
        <taxon>Tylenchina</taxon>
        <taxon>Tylenchomorpha</taxon>
        <taxon>Tylenchoidea</taxon>
        <taxon>Meloidogynidae</taxon>
        <taxon>Meloidogyninae</taxon>
        <taxon>Meloidogyne</taxon>
    </lineage>
</organism>
<protein>
    <submittedName>
        <fullName evidence="2">Uncharacterized protein</fullName>
    </submittedName>
</protein>
<accession>A0A1I8C1Z1</accession>
<proteinExistence type="predicted"/>
<dbReference type="PROSITE" id="PS51257">
    <property type="entry name" value="PROKAR_LIPOPROTEIN"/>
    <property type="match status" value="1"/>
</dbReference>
<dbReference type="AlphaFoldDB" id="A0A1I8C1Z1"/>